<dbReference type="RefSeq" id="WP_057789622.1">
    <property type="nucleotide sequence ID" value="NZ_CAXIBE010000003.1"/>
</dbReference>
<dbReference type="GeneID" id="83259459"/>
<feature type="transmembrane region" description="Helical" evidence="2">
    <location>
        <begin position="12"/>
        <end position="31"/>
    </location>
</feature>
<evidence type="ECO:0000256" key="1">
    <source>
        <dbReference type="SAM" id="MobiDB-lite"/>
    </source>
</evidence>
<accession>A0AAW7Z5C5</accession>
<dbReference type="KEGG" id="asq:AVL57_17315"/>
<name>A0AAW7Z5C5_9ALTE</name>
<gene>
    <name evidence="3" type="ORF">AVL57_17315</name>
    <name evidence="4" type="ORF">Q4527_14510</name>
</gene>
<keyword evidence="2" id="KW-0472">Membrane</keyword>
<reference evidence="4" key="2">
    <citation type="submission" date="2023-07" db="EMBL/GenBank/DDBJ databases">
        <title>Genome content predicts the carbon catabolic preferences of heterotrophic bacteria.</title>
        <authorList>
            <person name="Gralka M."/>
        </authorList>
    </citation>
    <scope>NUCLEOTIDE SEQUENCE</scope>
    <source>
        <strain evidence="4">F2M12</strain>
    </source>
</reference>
<dbReference type="Proteomes" id="UP001170717">
    <property type="component" value="Unassembled WGS sequence"/>
</dbReference>
<evidence type="ECO:0000313" key="6">
    <source>
        <dbReference type="Proteomes" id="UP001170717"/>
    </source>
</evidence>
<dbReference type="EMBL" id="JAUOQI010000010">
    <property type="protein sequence ID" value="MDO6578613.1"/>
    <property type="molecule type" value="Genomic_DNA"/>
</dbReference>
<proteinExistence type="predicted"/>
<sequence length="85" mass="9659">MDFFSDTLFALSVFVGFTFVVGFFVLMYLWARKQKGAAIVFGMLMQMILPDPKVQHTIEMVTEAKQEKSGQEDINQDDNETGDVD</sequence>
<keyword evidence="2" id="KW-1133">Transmembrane helix</keyword>
<evidence type="ECO:0008006" key="7">
    <source>
        <dbReference type="Google" id="ProtNLM"/>
    </source>
</evidence>
<feature type="compositionally biased region" description="Acidic residues" evidence="1">
    <location>
        <begin position="74"/>
        <end position="85"/>
    </location>
</feature>
<reference evidence="3 5" key="1">
    <citation type="submission" date="2015-12" db="EMBL/GenBank/DDBJ databases">
        <title>Intraspecies pangenome expansion in the marine bacterium Alteromonas.</title>
        <authorList>
            <person name="Lopez-Perez M."/>
            <person name="Rodriguez-Valera F."/>
        </authorList>
    </citation>
    <scope>NUCLEOTIDE SEQUENCE [LARGE SCALE GENOMIC DNA]</scope>
    <source>
        <strain evidence="3 5">LMG 21861</strain>
    </source>
</reference>
<dbReference type="EMBL" id="CP013926">
    <property type="protein sequence ID" value="AMJ75567.1"/>
    <property type="molecule type" value="Genomic_DNA"/>
</dbReference>
<evidence type="ECO:0000313" key="3">
    <source>
        <dbReference type="EMBL" id="AMJ75567.1"/>
    </source>
</evidence>
<evidence type="ECO:0000313" key="5">
    <source>
        <dbReference type="Proteomes" id="UP000056750"/>
    </source>
</evidence>
<evidence type="ECO:0000313" key="4">
    <source>
        <dbReference type="EMBL" id="MDO6578613.1"/>
    </source>
</evidence>
<keyword evidence="2" id="KW-0812">Transmembrane</keyword>
<feature type="region of interest" description="Disordered" evidence="1">
    <location>
        <begin position="62"/>
        <end position="85"/>
    </location>
</feature>
<protein>
    <recommendedName>
        <fullName evidence="7">DUF3951 domain-containing protein</fullName>
    </recommendedName>
</protein>
<feature type="compositionally biased region" description="Basic and acidic residues" evidence="1">
    <location>
        <begin position="62"/>
        <end position="71"/>
    </location>
</feature>
<evidence type="ECO:0000256" key="2">
    <source>
        <dbReference type="SAM" id="Phobius"/>
    </source>
</evidence>
<organism evidence="4 6">
    <name type="scientific">Alteromonas stellipolaris</name>
    <dbReference type="NCBI Taxonomy" id="233316"/>
    <lineage>
        <taxon>Bacteria</taxon>
        <taxon>Pseudomonadati</taxon>
        <taxon>Pseudomonadota</taxon>
        <taxon>Gammaproteobacteria</taxon>
        <taxon>Alteromonadales</taxon>
        <taxon>Alteromonadaceae</taxon>
        <taxon>Alteromonas/Salinimonas group</taxon>
        <taxon>Alteromonas</taxon>
    </lineage>
</organism>
<dbReference type="AlphaFoldDB" id="A0AAW7Z5C5"/>
<dbReference type="Proteomes" id="UP000056750">
    <property type="component" value="Chromosome"/>
</dbReference>
<keyword evidence="5" id="KW-1185">Reference proteome</keyword>